<keyword evidence="1" id="KW-0677">Repeat</keyword>
<feature type="repeat" description="RCC1" evidence="2">
    <location>
        <begin position="272"/>
        <end position="324"/>
    </location>
</feature>
<evidence type="ECO:0000313" key="6">
    <source>
        <dbReference type="Proteomes" id="UP001515480"/>
    </source>
</evidence>
<dbReference type="PROSITE" id="PS50012">
    <property type="entry name" value="RCC1_3"/>
    <property type="match status" value="6"/>
</dbReference>
<proteinExistence type="predicted"/>
<dbReference type="PRINTS" id="PR00633">
    <property type="entry name" value="RCCNDNSATION"/>
</dbReference>
<feature type="domain" description="RCC1-like" evidence="4">
    <location>
        <begin position="80"/>
        <end position="413"/>
    </location>
</feature>
<keyword evidence="3" id="KW-1133">Transmembrane helix</keyword>
<evidence type="ECO:0000313" key="5">
    <source>
        <dbReference type="EMBL" id="KAL1504489.1"/>
    </source>
</evidence>
<feature type="repeat" description="RCC1" evidence="2">
    <location>
        <begin position="167"/>
        <end position="219"/>
    </location>
</feature>
<dbReference type="EMBL" id="JBGBPQ010000020">
    <property type="protein sequence ID" value="KAL1504489.1"/>
    <property type="molecule type" value="Genomic_DNA"/>
</dbReference>
<comment type="caution">
    <text evidence="5">The sequence shown here is derived from an EMBL/GenBank/DDBJ whole genome shotgun (WGS) entry which is preliminary data.</text>
</comment>
<keyword evidence="6" id="KW-1185">Reference proteome</keyword>
<evidence type="ECO:0000256" key="3">
    <source>
        <dbReference type="SAM" id="Phobius"/>
    </source>
</evidence>
<dbReference type="Gene3D" id="2.130.10.30">
    <property type="entry name" value="Regulator of chromosome condensation 1/beta-lactamase-inhibitor protein II"/>
    <property type="match status" value="2"/>
</dbReference>
<name>A0AB34ISP7_PRYPA</name>
<dbReference type="InterPro" id="IPR058923">
    <property type="entry name" value="RCC1-like_dom"/>
</dbReference>
<dbReference type="Pfam" id="PF13540">
    <property type="entry name" value="RCC1_2"/>
    <property type="match status" value="1"/>
</dbReference>
<evidence type="ECO:0000256" key="2">
    <source>
        <dbReference type="PROSITE-ProRule" id="PRU00235"/>
    </source>
</evidence>
<keyword evidence="3" id="KW-0812">Transmembrane</keyword>
<accession>A0AB34ISP7</accession>
<dbReference type="AlphaFoldDB" id="A0AB34ISP7"/>
<sequence>MLALEADPRCVRPLLRRRVHLVASGFFHSAALTSSGVLFTWGAGSGGQLGRPRAPAAAMATGGQAPLVGGAAAVPVLEAGGQRVVCAAAGRNHTLALSHAGRLFAWGRATAGQLGHGVATSGGTRRIVDADAAEPKAIVPFGGAPALPALRAVSAGEHFSAALSAAGEVFTWGSAENGRLGRSSEAQAQPVAVPRRAFGGRRVAAVALGWRHALACTHEGALYSWGSNRSGQLGQGVRPDVSQPAAVEALGKEVVTCIAAGAEHSLAATADGVLFSWGEGVSGQLGLGHCRSVLHPVGVQAMLDREPIAQLSAGHSHSAMLTSSGKLYTCGDDSYAQLGQAEPTEAEMEALRSLLSATPGGEGVGGDERAAAAPLRLTGKAIAQHQTVPRLADLPRDVRVAQVACGAWHTVVLITHF</sequence>
<evidence type="ECO:0000256" key="1">
    <source>
        <dbReference type="ARBA" id="ARBA00022737"/>
    </source>
</evidence>
<dbReference type="PANTHER" id="PTHR22872">
    <property type="entry name" value="BTK-BINDING PROTEIN-RELATED"/>
    <property type="match status" value="1"/>
</dbReference>
<feature type="transmembrane region" description="Helical" evidence="3">
    <location>
        <begin position="21"/>
        <end position="43"/>
    </location>
</feature>
<dbReference type="Pfam" id="PF25390">
    <property type="entry name" value="WD40_RLD"/>
    <property type="match status" value="1"/>
</dbReference>
<feature type="repeat" description="RCC1" evidence="2">
    <location>
        <begin position="325"/>
        <end position="416"/>
    </location>
</feature>
<keyword evidence="3" id="KW-0472">Membrane</keyword>
<dbReference type="SUPFAM" id="SSF50985">
    <property type="entry name" value="RCC1/BLIP-II"/>
    <property type="match status" value="1"/>
</dbReference>
<feature type="repeat" description="RCC1" evidence="2">
    <location>
        <begin position="101"/>
        <end position="166"/>
    </location>
</feature>
<reference evidence="5 6" key="1">
    <citation type="journal article" date="2024" name="Science">
        <title>Giant polyketide synthase enzymes in the biosynthesis of giant marine polyether toxins.</title>
        <authorList>
            <person name="Fallon T.R."/>
            <person name="Shende V.V."/>
            <person name="Wierzbicki I.H."/>
            <person name="Pendleton A.L."/>
            <person name="Watervoot N.F."/>
            <person name="Auber R.P."/>
            <person name="Gonzalez D.J."/>
            <person name="Wisecaver J.H."/>
            <person name="Moore B.S."/>
        </authorList>
    </citation>
    <scope>NUCLEOTIDE SEQUENCE [LARGE SCALE GENOMIC DNA]</scope>
    <source>
        <strain evidence="5 6">12B1</strain>
    </source>
</reference>
<feature type="repeat" description="RCC1" evidence="2">
    <location>
        <begin position="220"/>
        <end position="271"/>
    </location>
</feature>
<dbReference type="Proteomes" id="UP001515480">
    <property type="component" value="Unassembled WGS sequence"/>
</dbReference>
<protein>
    <recommendedName>
        <fullName evidence="4">RCC1-like domain-containing protein</fullName>
    </recommendedName>
</protein>
<dbReference type="InterPro" id="IPR000408">
    <property type="entry name" value="Reg_chr_condens"/>
</dbReference>
<gene>
    <name evidence="5" type="ORF">AB1Y20_010894</name>
</gene>
<feature type="repeat" description="RCC1" evidence="2">
    <location>
        <begin position="36"/>
        <end position="100"/>
    </location>
</feature>
<organism evidence="5 6">
    <name type="scientific">Prymnesium parvum</name>
    <name type="common">Toxic golden alga</name>
    <dbReference type="NCBI Taxonomy" id="97485"/>
    <lineage>
        <taxon>Eukaryota</taxon>
        <taxon>Haptista</taxon>
        <taxon>Haptophyta</taxon>
        <taxon>Prymnesiophyceae</taxon>
        <taxon>Prymnesiales</taxon>
        <taxon>Prymnesiaceae</taxon>
        <taxon>Prymnesium</taxon>
    </lineage>
</organism>
<dbReference type="InterPro" id="IPR051625">
    <property type="entry name" value="Signaling_Regulatory_Domain"/>
</dbReference>
<dbReference type="InterPro" id="IPR009091">
    <property type="entry name" value="RCC1/BLIP-II"/>
</dbReference>
<dbReference type="PROSITE" id="PS00626">
    <property type="entry name" value="RCC1_2"/>
    <property type="match status" value="4"/>
</dbReference>
<dbReference type="PANTHER" id="PTHR22872:SF2">
    <property type="entry name" value="INHIBITOR OF BRUTON TYROSINE KINASE"/>
    <property type="match status" value="1"/>
</dbReference>
<evidence type="ECO:0000259" key="4">
    <source>
        <dbReference type="Pfam" id="PF25390"/>
    </source>
</evidence>